<evidence type="ECO:0000313" key="1">
    <source>
        <dbReference type="EMBL" id="EME84175.1"/>
    </source>
</evidence>
<sequence>MENFRRDCLNNWSSIVDVAVCKQYTLTSSQDTISKTGTARLMIEQSLFKSEALSLRNTIQLRGEGDTRDGTQSTAVSAPTAVLTANNLELRYGA</sequence>
<dbReference type="AlphaFoldDB" id="M2Z2V3"/>
<dbReference type="Proteomes" id="UP000016932">
    <property type="component" value="Unassembled WGS sequence"/>
</dbReference>
<name>M2Z2V3_PSEFD</name>
<dbReference type="GeneID" id="19332944"/>
<accession>M2Z2V3</accession>
<dbReference type="RefSeq" id="XP_007924799.1">
    <property type="nucleotide sequence ID" value="XM_007926608.1"/>
</dbReference>
<gene>
    <name evidence="1" type="ORF">MYCFIDRAFT_173214</name>
</gene>
<dbReference type="HOGENOM" id="CLU_2387111_0_0_1"/>
<dbReference type="VEuPathDB" id="FungiDB:MYCFIDRAFT_173214"/>
<keyword evidence="2" id="KW-1185">Reference proteome</keyword>
<evidence type="ECO:0000313" key="2">
    <source>
        <dbReference type="Proteomes" id="UP000016932"/>
    </source>
</evidence>
<dbReference type="KEGG" id="pfj:MYCFIDRAFT_173214"/>
<dbReference type="EMBL" id="KB446557">
    <property type="protein sequence ID" value="EME84175.1"/>
    <property type="molecule type" value="Genomic_DNA"/>
</dbReference>
<organism evidence="1 2">
    <name type="scientific">Pseudocercospora fijiensis (strain CIRAD86)</name>
    <name type="common">Black leaf streak disease fungus</name>
    <name type="synonym">Mycosphaerella fijiensis</name>
    <dbReference type="NCBI Taxonomy" id="383855"/>
    <lineage>
        <taxon>Eukaryota</taxon>
        <taxon>Fungi</taxon>
        <taxon>Dikarya</taxon>
        <taxon>Ascomycota</taxon>
        <taxon>Pezizomycotina</taxon>
        <taxon>Dothideomycetes</taxon>
        <taxon>Dothideomycetidae</taxon>
        <taxon>Mycosphaerellales</taxon>
        <taxon>Mycosphaerellaceae</taxon>
        <taxon>Pseudocercospora</taxon>
    </lineage>
</organism>
<reference evidence="1 2" key="1">
    <citation type="journal article" date="2012" name="PLoS Pathog.">
        <title>Diverse lifestyles and strategies of plant pathogenesis encoded in the genomes of eighteen Dothideomycetes fungi.</title>
        <authorList>
            <person name="Ohm R.A."/>
            <person name="Feau N."/>
            <person name="Henrissat B."/>
            <person name="Schoch C.L."/>
            <person name="Horwitz B.A."/>
            <person name="Barry K.W."/>
            <person name="Condon B.J."/>
            <person name="Copeland A.C."/>
            <person name="Dhillon B."/>
            <person name="Glaser F."/>
            <person name="Hesse C.N."/>
            <person name="Kosti I."/>
            <person name="LaButti K."/>
            <person name="Lindquist E.A."/>
            <person name="Lucas S."/>
            <person name="Salamov A.A."/>
            <person name="Bradshaw R.E."/>
            <person name="Ciuffetti L."/>
            <person name="Hamelin R.C."/>
            <person name="Kema G.H.J."/>
            <person name="Lawrence C."/>
            <person name="Scott J.A."/>
            <person name="Spatafora J.W."/>
            <person name="Turgeon B.G."/>
            <person name="de Wit P.J.G.M."/>
            <person name="Zhong S."/>
            <person name="Goodwin S.B."/>
            <person name="Grigoriev I.V."/>
        </authorList>
    </citation>
    <scope>NUCLEOTIDE SEQUENCE [LARGE SCALE GENOMIC DNA]</scope>
    <source>
        <strain evidence="1 2">CIRAD86</strain>
    </source>
</reference>
<protein>
    <submittedName>
        <fullName evidence="1">Uncharacterized protein</fullName>
    </submittedName>
</protein>
<proteinExistence type="predicted"/>